<feature type="chain" id="PRO_5042148176" description="Reverse transcriptase zinc-binding domain-containing protein" evidence="1">
    <location>
        <begin position="30"/>
        <end position="433"/>
    </location>
</feature>
<keyword evidence="1" id="KW-0732">Signal</keyword>
<reference evidence="3" key="1">
    <citation type="journal article" date="2023" name="Plant J.">
        <title>Genome sequences and population genomics provide insights into the demographic history, inbreeding, and mutation load of two 'living fossil' tree species of Dipteronia.</title>
        <authorList>
            <person name="Feng Y."/>
            <person name="Comes H.P."/>
            <person name="Chen J."/>
            <person name="Zhu S."/>
            <person name="Lu R."/>
            <person name="Zhang X."/>
            <person name="Li P."/>
            <person name="Qiu J."/>
            <person name="Olsen K.M."/>
            <person name="Qiu Y."/>
        </authorList>
    </citation>
    <scope>NUCLEOTIDE SEQUENCE</scope>
    <source>
        <strain evidence="3">NBL</strain>
    </source>
</reference>
<dbReference type="InterPro" id="IPR026960">
    <property type="entry name" value="RVT-Znf"/>
</dbReference>
<protein>
    <recommendedName>
        <fullName evidence="2">Reverse transcriptase zinc-binding domain-containing protein</fullName>
    </recommendedName>
</protein>
<name>A0AAE0DV87_9ROSI</name>
<gene>
    <name evidence="3" type="ORF">Dsin_029484</name>
</gene>
<proteinExistence type="predicted"/>
<accession>A0AAE0DV87</accession>
<sequence>MEGMRFGIKWRGWMRECIFSPLLSILVNGRLTPQFGIDRGLRKGDPISPFLFNIVVEGLNCLLQKVVFLKLIDGLKINFHKSGVVRVGLGKTVESAYWAEAFKFKKVSLPITYLGFPLGGKPVGVVQRIEKIQRSFLWRDGVLKRKFHAEDRVEVCKSKANGGLGIRRILDKSKALLAKWIWRFGREENSLWRRVICSKYKAGTRTENVINDGFLIVVGREARANFWSDIKVEGKCFALAKEKDGVVGNFGYWTGQRWEIRNQFQDVIAWSANTNGTFSVGCFRRALESLEEAKVSVPKFLWKGICPPNMEIFLWQLWRGKVMKREVLYRCGMDQLSCLDCPFCNKEIETIDHLFLHCSWSNSLWIDCMAWWGVVGCINKSVKEWLTGWVGLCPATKNERVWSSLFVAIVWTIWETRNQQVFEGKVPNVENAA</sequence>
<evidence type="ECO:0000313" key="4">
    <source>
        <dbReference type="Proteomes" id="UP001281410"/>
    </source>
</evidence>
<evidence type="ECO:0000256" key="1">
    <source>
        <dbReference type="SAM" id="SignalP"/>
    </source>
</evidence>
<dbReference type="PANTHER" id="PTHR33116">
    <property type="entry name" value="REVERSE TRANSCRIPTASE ZINC-BINDING DOMAIN-CONTAINING PROTEIN-RELATED-RELATED"/>
    <property type="match status" value="1"/>
</dbReference>
<feature type="domain" description="Reverse transcriptase zinc-binding" evidence="2">
    <location>
        <begin position="292"/>
        <end position="365"/>
    </location>
</feature>
<dbReference type="Proteomes" id="UP001281410">
    <property type="component" value="Unassembled WGS sequence"/>
</dbReference>
<feature type="signal peptide" evidence="1">
    <location>
        <begin position="1"/>
        <end position="29"/>
    </location>
</feature>
<evidence type="ECO:0000259" key="2">
    <source>
        <dbReference type="Pfam" id="PF13966"/>
    </source>
</evidence>
<comment type="caution">
    <text evidence="3">The sequence shown here is derived from an EMBL/GenBank/DDBJ whole genome shotgun (WGS) entry which is preliminary data.</text>
</comment>
<dbReference type="EMBL" id="JANJYJ010000009">
    <property type="protein sequence ID" value="KAK3189923.1"/>
    <property type="molecule type" value="Genomic_DNA"/>
</dbReference>
<evidence type="ECO:0000313" key="3">
    <source>
        <dbReference type="EMBL" id="KAK3189923.1"/>
    </source>
</evidence>
<dbReference type="AlphaFoldDB" id="A0AAE0DV87"/>
<keyword evidence="4" id="KW-1185">Reference proteome</keyword>
<dbReference type="Pfam" id="PF13966">
    <property type="entry name" value="zf-RVT"/>
    <property type="match status" value="1"/>
</dbReference>
<organism evidence="3 4">
    <name type="scientific">Dipteronia sinensis</name>
    <dbReference type="NCBI Taxonomy" id="43782"/>
    <lineage>
        <taxon>Eukaryota</taxon>
        <taxon>Viridiplantae</taxon>
        <taxon>Streptophyta</taxon>
        <taxon>Embryophyta</taxon>
        <taxon>Tracheophyta</taxon>
        <taxon>Spermatophyta</taxon>
        <taxon>Magnoliopsida</taxon>
        <taxon>eudicotyledons</taxon>
        <taxon>Gunneridae</taxon>
        <taxon>Pentapetalae</taxon>
        <taxon>rosids</taxon>
        <taxon>malvids</taxon>
        <taxon>Sapindales</taxon>
        <taxon>Sapindaceae</taxon>
        <taxon>Hippocastanoideae</taxon>
        <taxon>Acereae</taxon>
        <taxon>Dipteronia</taxon>
    </lineage>
</organism>
<dbReference type="PANTHER" id="PTHR33116:SF75">
    <property type="entry name" value="RIBONUCLEASE H PROTEIN"/>
    <property type="match status" value="1"/>
</dbReference>